<organism evidence="2 3">
    <name type="scientific">Streptomyces mordarskii</name>
    <dbReference type="NCBI Taxonomy" id="1226758"/>
    <lineage>
        <taxon>Bacteria</taxon>
        <taxon>Bacillati</taxon>
        <taxon>Actinomycetota</taxon>
        <taxon>Actinomycetes</taxon>
        <taxon>Kitasatosporales</taxon>
        <taxon>Streptomycetaceae</taxon>
        <taxon>Streptomyces</taxon>
    </lineage>
</organism>
<dbReference type="Proteomes" id="UP001501576">
    <property type="component" value="Unassembled WGS sequence"/>
</dbReference>
<evidence type="ECO:0000256" key="1">
    <source>
        <dbReference type="SAM" id="MobiDB-lite"/>
    </source>
</evidence>
<gene>
    <name evidence="2" type="ORF">GCM10010390_61940</name>
</gene>
<name>A0ABN1DTK1_9ACTN</name>
<dbReference type="EMBL" id="BAAABZ010000059">
    <property type="protein sequence ID" value="GAA0551287.1"/>
    <property type="molecule type" value="Genomic_DNA"/>
</dbReference>
<evidence type="ECO:0000313" key="3">
    <source>
        <dbReference type="Proteomes" id="UP001501576"/>
    </source>
</evidence>
<reference evidence="2 3" key="1">
    <citation type="journal article" date="2019" name="Int. J. Syst. Evol. Microbiol.">
        <title>The Global Catalogue of Microorganisms (GCM) 10K type strain sequencing project: providing services to taxonomists for standard genome sequencing and annotation.</title>
        <authorList>
            <consortium name="The Broad Institute Genomics Platform"/>
            <consortium name="The Broad Institute Genome Sequencing Center for Infectious Disease"/>
            <person name="Wu L."/>
            <person name="Ma J."/>
        </authorList>
    </citation>
    <scope>NUCLEOTIDE SEQUENCE [LARGE SCALE GENOMIC DNA]</scope>
    <source>
        <strain evidence="2 3">JCM 5052</strain>
    </source>
</reference>
<proteinExistence type="predicted"/>
<feature type="region of interest" description="Disordered" evidence="1">
    <location>
        <begin position="33"/>
        <end position="73"/>
    </location>
</feature>
<sequence length="106" mass="10892">MTVAETLPAGLPEAGLTLVMTGDHERFISYLCRRDDRPPGRQWSARGSGRGEPPPTAPSVAAGGGGLRRSPGESCQLKAMVSEPPQVVTVMVPAPAGSPVGTVLST</sequence>
<keyword evidence="3" id="KW-1185">Reference proteome</keyword>
<comment type="caution">
    <text evidence="2">The sequence shown here is derived from an EMBL/GenBank/DDBJ whole genome shotgun (WGS) entry which is preliminary data.</text>
</comment>
<protein>
    <submittedName>
        <fullName evidence="2">Uncharacterized protein</fullName>
    </submittedName>
</protein>
<evidence type="ECO:0000313" key="2">
    <source>
        <dbReference type="EMBL" id="GAA0551287.1"/>
    </source>
</evidence>
<accession>A0ABN1DTK1</accession>